<dbReference type="EMBL" id="KI659104">
    <property type="protein sequence ID" value="ETN80403.1"/>
    <property type="molecule type" value="Genomic_DNA"/>
</dbReference>
<sequence length="104" mass="11953">MPVKPPKYTGQDYQARDVVDVQTDREIFLEPLIHAEIDSSTYHRKFPTSKTSTTIIQKPGKIFDVGIIARQSVTASLPLPWFEFPKPKLDGTFRRQRYKADEAT</sequence>
<gene>
    <name evidence="1" type="ORF">NECAME_09193</name>
</gene>
<protein>
    <submittedName>
        <fullName evidence="1">Uncharacterized protein</fullName>
    </submittedName>
</protein>
<dbReference type="AlphaFoldDB" id="W2TF05"/>
<accession>W2TF05</accession>
<keyword evidence="2" id="KW-1185">Reference proteome</keyword>
<evidence type="ECO:0000313" key="2">
    <source>
        <dbReference type="Proteomes" id="UP000053676"/>
    </source>
</evidence>
<proteinExistence type="predicted"/>
<reference evidence="2" key="1">
    <citation type="journal article" date="2014" name="Nat. Genet.">
        <title>Genome of the human hookworm Necator americanus.</title>
        <authorList>
            <person name="Tang Y.T."/>
            <person name="Gao X."/>
            <person name="Rosa B.A."/>
            <person name="Abubucker S."/>
            <person name="Hallsworth-Pepin K."/>
            <person name="Martin J."/>
            <person name="Tyagi R."/>
            <person name="Heizer E."/>
            <person name="Zhang X."/>
            <person name="Bhonagiri-Palsikar V."/>
            <person name="Minx P."/>
            <person name="Warren W.C."/>
            <person name="Wang Q."/>
            <person name="Zhan B."/>
            <person name="Hotez P.J."/>
            <person name="Sternberg P.W."/>
            <person name="Dougall A."/>
            <person name="Gaze S.T."/>
            <person name="Mulvenna J."/>
            <person name="Sotillo J."/>
            <person name="Ranganathan S."/>
            <person name="Rabelo E.M."/>
            <person name="Wilson R.K."/>
            <person name="Felgner P.L."/>
            <person name="Bethony J."/>
            <person name="Hawdon J.M."/>
            <person name="Gasser R.B."/>
            <person name="Loukas A."/>
            <person name="Mitreva M."/>
        </authorList>
    </citation>
    <scope>NUCLEOTIDE SEQUENCE [LARGE SCALE GENOMIC DNA]</scope>
</reference>
<dbReference type="KEGG" id="nai:NECAME_09193"/>
<organism evidence="1 2">
    <name type="scientific">Necator americanus</name>
    <name type="common">Human hookworm</name>
    <dbReference type="NCBI Taxonomy" id="51031"/>
    <lineage>
        <taxon>Eukaryota</taxon>
        <taxon>Metazoa</taxon>
        <taxon>Ecdysozoa</taxon>
        <taxon>Nematoda</taxon>
        <taxon>Chromadorea</taxon>
        <taxon>Rhabditida</taxon>
        <taxon>Rhabditina</taxon>
        <taxon>Rhabditomorpha</taxon>
        <taxon>Strongyloidea</taxon>
        <taxon>Ancylostomatidae</taxon>
        <taxon>Bunostominae</taxon>
        <taxon>Necator</taxon>
    </lineage>
</organism>
<dbReference type="Proteomes" id="UP000053676">
    <property type="component" value="Unassembled WGS sequence"/>
</dbReference>
<evidence type="ECO:0000313" key="1">
    <source>
        <dbReference type="EMBL" id="ETN80403.1"/>
    </source>
</evidence>
<name>W2TF05_NECAM</name>